<dbReference type="AlphaFoldDB" id="A0ABD1GQI4"/>
<proteinExistence type="predicted"/>
<reference evidence="1 2" key="1">
    <citation type="submission" date="2024-06" db="EMBL/GenBank/DDBJ databases">
        <title>A chromosome level genome sequence of Diviner's sage (Salvia divinorum).</title>
        <authorList>
            <person name="Ford S.A."/>
            <person name="Ro D.-K."/>
            <person name="Ness R.W."/>
            <person name="Phillips M.A."/>
        </authorList>
    </citation>
    <scope>NUCLEOTIDE SEQUENCE [LARGE SCALE GENOMIC DNA]</scope>
    <source>
        <strain evidence="1">SAF-2024a</strain>
        <tissue evidence="1">Leaf</tissue>
    </source>
</reference>
<sequence>MGHCSLSPLRFHSILKFWHFLKGCGVLLFLCWRLCCICWPLVSIRSLIVLWEIFGSASFYLCQIKGFSNCSGLGIIYAIVPCVLGVDGLFMPSDKLSLPKSFSFWVSDETQYCNLYHLKKFYINSTSIEGETGLGSLPEHPPFHPGKKGFLSFDLRQQCPLRAQKHFVSWGGAIDV</sequence>
<comment type="caution">
    <text evidence="1">The sequence shown here is derived from an EMBL/GenBank/DDBJ whole genome shotgun (WGS) entry which is preliminary data.</text>
</comment>
<evidence type="ECO:0000313" key="2">
    <source>
        <dbReference type="Proteomes" id="UP001567538"/>
    </source>
</evidence>
<gene>
    <name evidence="1" type="ORF">AAHA92_22114</name>
</gene>
<organism evidence="1 2">
    <name type="scientific">Salvia divinorum</name>
    <name type="common">Maria pastora</name>
    <name type="synonym">Diviner's sage</name>
    <dbReference type="NCBI Taxonomy" id="28513"/>
    <lineage>
        <taxon>Eukaryota</taxon>
        <taxon>Viridiplantae</taxon>
        <taxon>Streptophyta</taxon>
        <taxon>Embryophyta</taxon>
        <taxon>Tracheophyta</taxon>
        <taxon>Spermatophyta</taxon>
        <taxon>Magnoliopsida</taxon>
        <taxon>eudicotyledons</taxon>
        <taxon>Gunneridae</taxon>
        <taxon>Pentapetalae</taxon>
        <taxon>asterids</taxon>
        <taxon>lamiids</taxon>
        <taxon>Lamiales</taxon>
        <taxon>Lamiaceae</taxon>
        <taxon>Nepetoideae</taxon>
        <taxon>Mentheae</taxon>
        <taxon>Salviinae</taxon>
        <taxon>Salvia</taxon>
        <taxon>Salvia subgen. Calosphace</taxon>
    </lineage>
</organism>
<evidence type="ECO:0000313" key="1">
    <source>
        <dbReference type="EMBL" id="KAL1545379.1"/>
    </source>
</evidence>
<keyword evidence="2" id="KW-1185">Reference proteome</keyword>
<protein>
    <submittedName>
        <fullName evidence="1">Uncharacterized protein</fullName>
    </submittedName>
</protein>
<name>A0ABD1GQI4_SALDI</name>
<dbReference type="Proteomes" id="UP001567538">
    <property type="component" value="Unassembled WGS sequence"/>
</dbReference>
<accession>A0ABD1GQI4</accession>
<dbReference type="EMBL" id="JBEAFC010000008">
    <property type="protein sequence ID" value="KAL1545379.1"/>
    <property type="molecule type" value="Genomic_DNA"/>
</dbReference>